<dbReference type="EMBL" id="JBIALX010000006">
    <property type="protein sequence ID" value="MFF0455222.1"/>
    <property type="molecule type" value="Genomic_DNA"/>
</dbReference>
<protein>
    <submittedName>
        <fullName evidence="1">Uncharacterized protein</fullName>
    </submittedName>
</protein>
<dbReference type="RefSeq" id="WP_387252092.1">
    <property type="nucleotide sequence ID" value="NZ_JBIALX010000006.1"/>
</dbReference>
<keyword evidence="2" id="KW-1185">Reference proteome</keyword>
<name>A0ABW6NKH3_9NOCA</name>
<evidence type="ECO:0000313" key="2">
    <source>
        <dbReference type="Proteomes" id="UP001601521"/>
    </source>
</evidence>
<proteinExistence type="predicted"/>
<evidence type="ECO:0000313" key="1">
    <source>
        <dbReference type="EMBL" id="MFF0455222.1"/>
    </source>
</evidence>
<reference evidence="1 2" key="1">
    <citation type="submission" date="2024-10" db="EMBL/GenBank/DDBJ databases">
        <title>The Natural Products Discovery Center: Release of the First 8490 Sequenced Strains for Exploring Actinobacteria Biosynthetic Diversity.</title>
        <authorList>
            <person name="Kalkreuter E."/>
            <person name="Kautsar S.A."/>
            <person name="Yang D."/>
            <person name="Bader C.D."/>
            <person name="Teijaro C.N."/>
            <person name="Fluegel L."/>
            <person name="Davis C.M."/>
            <person name="Simpson J.R."/>
            <person name="Lauterbach L."/>
            <person name="Steele A.D."/>
            <person name="Gui C."/>
            <person name="Meng S."/>
            <person name="Li G."/>
            <person name="Viehrig K."/>
            <person name="Ye F."/>
            <person name="Su P."/>
            <person name="Kiefer A.F."/>
            <person name="Nichols A."/>
            <person name="Cepeda A.J."/>
            <person name="Yan W."/>
            <person name="Fan B."/>
            <person name="Jiang Y."/>
            <person name="Adhikari A."/>
            <person name="Zheng C.-J."/>
            <person name="Schuster L."/>
            <person name="Cowan T.M."/>
            <person name="Smanski M.J."/>
            <person name="Chevrette M.G."/>
            <person name="De Carvalho L.P.S."/>
            <person name="Shen B."/>
        </authorList>
    </citation>
    <scope>NUCLEOTIDE SEQUENCE [LARGE SCALE GENOMIC DNA]</scope>
    <source>
        <strain evidence="1 2">NPDC004550</strain>
    </source>
</reference>
<dbReference type="Proteomes" id="UP001601521">
    <property type="component" value="Unassembled WGS sequence"/>
</dbReference>
<gene>
    <name evidence="1" type="ORF">ACFYTH_17800</name>
</gene>
<sequence length="82" mass="9196">MLSERGIGVSDRVVIVWVGPEVDVDRMLRTDCPECGREARVRGTATHLLVVDHLRRDGRTCMASNAEIRKRVTGFETSEDGR</sequence>
<accession>A0ABW6NKH3</accession>
<comment type="caution">
    <text evidence="1">The sequence shown here is derived from an EMBL/GenBank/DDBJ whole genome shotgun (WGS) entry which is preliminary data.</text>
</comment>
<organism evidence="1 2">
    <name type="scientific">Nocardia africana</name>
    <dbReference type="NCBI Taxonomy" id="134964"/>
    <lineage>
        <taxon>Bacteria</taxon>
        <taxon>Bacillati</taxon>
        <taxon>Actinomycetota</taxon>
        <taxon>Actinomycetes</taxon>
        <taxon>Mycobacteriales</taxon>
        <taxon>Nocardiaceae</taxon>
        <taxon>Nocardia</taxon>
    </lineage>
</organism>